<dbReference type="GO" id="GO:0005813">
    <property type="term" value="C:centrosome"/>
    <property type="evidence" value="ECO:0007669"/>
    <property type="project" value="TreeGrafter"/>
</dbReference>
<keyword evidence="5" id="KW-0808">Transferase</keyword>
<dbReference type="SUPFAM" id="SSF82615">
    <property type="entry name" value="Polo-box domain"/>
    <property type="match status" value="2"/>
</dbReference>
<organism evidence="14 15">
    <name type="scientific">Artemia franciscana</name>
    <name type="common">Brine shrimp</name>
    <name type="synonym">Artemia sanfranciscana</name>
    <dbReference type="NCBI Taxonomy" id="6661"/>
    <lineage>
        <taxon>Eukaryota</taxon>
        <taxon>Metazoa</taxon>
        <taxon>Ecdysozoa</taxon>
        <taxon>Arthropoda</taxon>
        <taxon>Crustacea</taxon>
        <taxon>Branchiopoda</taxon>
        <taxon>Anostraca</taxon>
        <taxon>Artemiidae</taxon>
        <taxon>Artemia</taxon>
    </lineage>
</organism>
<evidence type="ECO:0000256" key="8">
    <source>
        <dbReference type="ARBA" id="ARBA00022777"/>
    </source>
</evidence>
<keyword evidence="3" id="KW-0963">Cytoplasm</keyword>
<dbReference type="CDD" id="cd13117">
    <property type="entry name" value="POLO_box_2"/>
    <property type="match status" value="1"/>
</dbReference>
<dbReference type="EC" id="2.7.11.21" evidence="2"/>
<dbReference type="GO" id="GO:0000776">
    <property type="term" value="C:kinetochore"/>
    <property type="evidence" value="ECO:0007669"/>
    <property type="project" value="TreeGrafter"/>
</dbReference>
<dbReference type="GO" id="GO:0004674">
    <property type="term" value="F:protein serine/threonine kinase activity"/>
    <property type="evidence" value="ECO:0007669"/>
    <property type="project" value="UniProtKB-KW"/>
</dbReference>
<comment type="catalytic activity">
    <reaction evidence="11">
        <text>L-seryl-[protein] + ATP = O-phospho-L-seryl-[protein] + ADP + H(+)</text>
        <dbReference type="Rhea" id="RHEA:17989"/>
        <dbReference type="Rhea" id="RHEA-COMP:9863"/>
        <dbReference type="Rhea" id="RHEA-COMP:11604"/>
        <dbReference type="ChEBI" id="CHEBI:15378"/>
        <dbReference type="ChEBI" id="CHEBI:29999"/>
        <dbReference type="ChEBI" id="CHEBI:30616"/>
        <dbReference type="ChEBI" id="CHEBI:83421"/>
        <dbReference type="ChEBI" id="CHEBI:456216"/>
        <dbReference type="EC" id="2.7.11.21"/>
    </reaction>
</comment>
<evidence type="ECO:0000256" key="10">
    <source>
        <dbReference type="ARBA" id="ARBA00047802"/>
    </source>
</evidence>
<name>A0AA88IAL8_ARTSF</name>
<evidence type="ECO:0000256" key="3">
    <source>
        <dbReference type="ARBA" id="ARBA00022490"/>
    </source>
</evidence>
<dbReference type="GO" id="GO:0007052">
    <property type="term" value="P:mitotic spindle organization"/>
    <property type="evidence" value="ECO:0007669"/>
    <property type="project" value="TreeGrafter"/>
</dbReference>
<dbReference type="InterPro" id="IPR033701">
    <property type="entry name" value="POLO_box_1"/>
</dbReference>
<feature type="region of interest" description="Disordered" evidence="12">
    <location>
        <begin position="62"/>
        <end position="86"/>
    </location>
</feature>
<evidence type="ECO:0000256" key="2">
    <source>
        <dbReference type="ARBA" id="ARBA00012424"/>
    </source>
</evidence>
<evidence type="ECO:0000259" key="13">
    <source>
        <dbReference type="PROSITE" id="PS50078"/>
    </source>
</evidence>
<evidence type="ECO:0000256" key="6">
    <source>
        <dbReference type="ARBA" id="ARBA00022737"/>
    </source>
</evidence>
<dbReference type="GO" id="GO:0005737">
    <property type="term" value="C:cytoplasm"/>
    <property type="evidence" value="ECO:0007669"/>
    <property type="project" value="UniProtKB-SubCell"/>
</dbReference>
<dbReference type="Proteomes" id="UP001187531">
    <property type="component" value="Unassembled WGS sequence"/>
</dbReference>
<dbReference type="PROSITE" id="PS50078">
    <property type="entry name" value="POLO_BOX"/>
    <property type="match status" value="2"/>
</dbReference>
<dbReference type="GO" id="GO:0005524">
    <property type="term" value="F:ATP binding"/>
    <property type="evidence" value="ECO:0007669"/>
    <property type="project" value="UniProtKB-KW"/>
</dbReference>
<dbReference type="PANTHER" id="PTHR24345">
    <property type="entry name" value="SERINE/THREONINE-PROTEIN KINASE PLK"/>
    <property type="match status" value="1"/>
</dbReference>
<dbReference type="AlphaFoldDB" id="A0AA88IAL8"/>
<keyword evidence="9" id="KW-0067">ATP-binding</keyword>
<evidence type="ECO:0000313" key="15">
    <source>
        <dbReference type="Proteomes" id="UP001187531"/>
    </source>
</evidence>
<comment type="catalytic activity">
    <reaction evidence="10">
        <text>L-threonyl-[protein] + ATP = O-phospho-L-threonyl-[protein] + ADP + H(+)</text>
        <dbReference type="Rhea" id="RHEA:46608"/>
        <dbReference type="Rhea" id="RHEA-COMP:11060"/>
        <dbReference type="Rhea" id="RHEA-COMP:11605"/>
        <dbReference type="ChEBI" id="CHEBI:15378"/>
        <dbReference type="ChEBI" id="CHEBI:30013"/>
        <dbReference type="ChEBI" id="CHEBI:30616"/>
        <dbReference type="ChEBI" id="CHEBI:61977"/>
        <dbReference type="ChEBI" id="CHEBI:456216"/>
        <dbReference type="EC" id="2.7.11.21"/>
    </reaction>
</comment>
<dbReference type="GO" id="GO:0000922">
    <property type="term" value="C:spindle pole"/>
    <property type="evidence" value="ECO:0007669"/>
    <property type="project" value="TreeGrafter"/>
</dbReference>
<keyword evidence="7" id="KW-0547">Nucleotide-binding</keyword>
<accession>A0AA88IAL8</accession>
<feature type="domain" description="POLO box" evidence="13">
    <location>
        <begin position="138"/>
        <end position="216"/>
    </location>
</feature>
<dbReference type="CDD" id="cd13118">
    <property type="entry name" value="POLO_box_1"/>
    <property type="match status" value="1"/>
</dbReference>
<evidence type="ECO:0000256" key="5">
    <source>
        <dbReference type="ARBA" id="ARBA00022679"/>
    </source>
</evidence>
<evidence type="ECO:0000256" key="9">
    <source>
        <dbReference type="ARBA" id="ARBA00022840"/>
    </source>
</evidence>
<keyword evidence="15" id="KW-1185">Reference proteome</keyword>
<feature type="non-terminal residue" evidence="14">
    <location>
        <position position="1"/>
    </location>
</feature>
<reference evidence="14" key="1">
    <citation type="submission" date="2023-07" db="EMBL/GenBank/DDBJ databases">
        <title>Chromosome-level genome assembly of Artemia franciscana.</title>
        <authorList>
            <person name="Jo E."/>
        </authorList>
    </citation>
    <scope>NUCLEOTIDE SEQUENCE</scope>
    <source>
        <tissue evidence="14">Whole body</tissue>
    </source>
</reference>
<evidence type="ECO:0000256" key="4">
    <source>
        <dbReference type="ARBA" id="ARBA00022527"/>
    </source>
</evidence>
<dbReference type="InterPro" id="IPR036947">
    <property type="entry name" value="POLO_box_dom_sf"/>
</dbReference>
<gene>
    <name evidence="14" type="ORF">QYM36_005587</name>
</gene>
<dbReference type="Gene3D" id="3.30.1120.30">
    <property type="entry name" value="POLO box domain"/>
    <property type="match status" value="2"/>
</dbReference>
<proteinExistence type="predicted"/>
<feature type="domain" description="POLO box" evidence="13">
    <location>
        <begin position="236"/>
        <end position="322"/>
    </location>
</feature>
<evidence type="ECO:0000256" key="11">
    <source>
        <dbReference type="ARBA" id="ARBA00048347"/>
    </source>
</evidence>
<dbReference type="GO" id="GO:0005634">
    <property type="term" value="C:nucleus"/>
    <property type="evidence" value="ECO:0007669"/>
    <property type="project" value="TreeGrafter"/>
</dbReference>
<keyword evidence="8" id="KW-0418">Kinase</keyword>
<dbReference type="InterPro" id="IPR033695">
    <property type="entry name" value="POLO_box_2"/>
</dbReference>
<dbReference type="PANTHER" id="PTHR24345:SF0">
    <property type="entry name" value="CELL CYCLE SERINE_THREONINE-PROTEIN KINASE CDC5_MSD2"/>
    <property type="match status" value="1"/>
</dbReference>
<evidence type="ECO:0000256" key="12">
    <source>
        <dbReference type="SAM" id="MobiDB-lite"/>
    </source>
</evidence>
<dbReference type="FunFam" id="3.30.1120.30:FF:000001">
    <property type="entry name" value="Serine/threonine-protein kinase PLK"/>
    <property type="match status" value="1"/>
</dbReference>
<evidence type="ECO:0000256" key="1">
    <source>
        <dbReference type="ARBA" id="ARBA00004496"/>
    </source>
</evidence>
<dbReference type="InterPro" id="IPR000959">
    <property type="entry name" value="POLO_box_dom"/>
</dbReference>
<keyword evidence="4" id="KW-0723">Serine/threonine-protein kinase</keyword>
<evidence type="ECO:0000313" key="14">
    <source>
        <dbReference type="EMBL" id="KAK2718327.1"/>
    </source>
</evidence>
<sequence length="328" mass="37466">ATKFLIKKTDISEVEVRVLSNRENFPRQSQSIFLVEMEIEIVEVPNADLVQILARKHSLRDSCKSSRQGSPERVSKSARETPEKSPFSALKEKIKGNFCPDKAKVMTASSLHNILEACLVKAPKVSFNPRAIQVSPLFVSKWIDYSNKYGFGFQLSDRSVGVLFNDSTRMILSSDLQRTDYQDKFGHGKIFPPDAVPWSCQEKSVLLNYFAQYMDENLTEGGDVLQNKLSKRQLVHMKRWVRTPKAIIMQLDNGTLQVNFFRDHTKVIISSGSSESDPFITYINSERQSSTYRLIDIRQNGCDIQLRDRLNFALAVLKEFTELDGERL</sequence>
<dbReference type="EMBL" id="JAVRJZ010000009">
    <property type="protein sequence ID" value="KAK2718327.1"/>
    <property type="molecule type" value="Genomic_DNA"/>
</dbReference>
<protein>
    <recommendedName>
        <fullName evidence="2">polo kinase</fullName>
        <ecNumber evidence="2">2.7.11.21</ecNumber>
    </recommendedName>
</protein>
<keyword evidence="6" id="KW-0677">Repeat</keyword>
<evidence type="ECO:0000256" key="7">
    <source>
        <dbReference type="ARBA" id="ARBA00022741"/>
    </source>
</evidence>
<comment type="caution">
    <text evidence="14">The sequence shown here is derived from an EMBL/GenBank/DDBJ whole genome shotgun (WGS) entry which is preliminary data.</text>
</comment>
<comment type="subcellular location">
    <subcellularLocation>
        <location evidence="1">Cytoplasm</location>
    </subcellularLocation>
</comment>
<feature type="compositionally biased region" description="Basic and acidic residues" evidence="12">
    <location>
        <begin position="73"/>
        <end position="83"/>
    </location>
</feature>
<dbReference type="Pfam" id="PF00659">
    <property type="entry name" value="POLO_box"/>
    <property type="match status" value="2"/>
</dbReference>